<evidence type="ECO:0000259" key="2">
    <source>
        <dbReference type="Pfam" id="PF14317"/>
    </source>
</evidence>
<feature type="transmembrane region" description="Helical" evidence="1">
    <location>
        <begin position="30"/>
        <end position="51"/>
    </location>
</feature>
<proteinExistence type="predicted"/>
<dbReference type="EMBL" id="JAUSSU010000003">
    <property type="protein sequence ID" value="MDQ0112431.1"/>
    <property type="molecule type" value="Genomic_DNA"/>
</dbReference>
<evidence type="ECO:0000313" key="4">
    <source>
        <dbReference type="Proteomes" id="UP001229346"/>
    </source>
</evidence>
<dbReference type="InterPro" id="IPR025588">
    <property type="entry name" value="YcxB-like_C"/>
</dbReference>
<keyword evidence="1" id="KW-1133">Transmembrane helix</keyword>
<keyword evidence="3" id="KW-0378">Hydrolase</keyword>
<dbReference type="GO" id="GO:0008233">
    <property type="term" value="F:peptidase activity"/>
    <property type="evidence" value="ECO:0007669"/>
    <property type="project" value="UniProtKB-KW"/>
</dbReference>
<feature type="domain" description="YcxB-like C-terminal" evidence="2">
    <location>
        <begin position="104"/>
        <end position="153"/>
    </location>
</feature>
<sequence>MDSSNNLVFDIQLSQKDYSYLIIQHQRKTIIAGFLFYFLVFFLVVLGVNQFQLDIDIVLVGFIGGIVISLIISLVSYFLLIFQSNRTFRSDKLLQSNQTYTISNLGIEIESISGKGLISWNDIFKVVESKLIIAIYIGRNRALILPKEDINTKRIDGINILKEYITNYVPKNKVKLV</sequence>
<dbReference type="Pfam" id="PF14317">
    <property type="entry name" value="YcxB"/>
    <property type="match status" value="1"/>
</dbReference>
<evidence type="ECO:0000313" key="3">
    <source>
        <dbReference type="EMBL" id="MDQ0112431.1"/>
    </source>
</evidence>
<protein>
    <submittedName>
        <fullName evidence="3">Zn-dependent protease with chaperone function</fullName>
    </submittedName>
</protein>
<gene>
    <name evidence="3" type="ORF">J2T15_001866</name>
</gene>
<reference evidence="3 4" key="1">
    <citation type="submission" date="2023-07" db="EMBL/GenBank/DDBJ databases">
        <title>Sorghum-associated microbial communities from plants grown in Nebraska, USA.</title>
        <authorList>
            <person name="Schachtman D."/>
        </authorList>
    </citation>
    <scope>NUCLEOTIDE SEQUENCE [LARGE SCALE GENOMIC DNA]</scope>
    <source>
        <strain evidence="3 4">CC482</strain>
    </source>
</reference>
<dbReference type="GO" id="GO:0006508">
    <property type="term" value="P:proteolysis"/>
    <property type="evidence" value="ECO:0007669"/>
    <property type="project" value="UniProtKB-KW"/>
</dbReference>
<feature type="transmembrane region" description="Helical" evidence="1">
    <location>
        <begin position="57"/>
        <end position="82"/>
    </location>
</feature>
<evidence type="ECO:0000256" key="1">
    <source>
        <dbReference type="SAM" id="Phobius"/>
    </source>
</evidence>
<name>A0ABT9TYL2_PAEHA</name>
<keyword evidence="1" id="KW-0472">Membrane</keyword>
<organism evidence="3 4">
    <name type="scientific">Paenibacillus harenae</name>
    <dbReference type="NCBI Taxonomy" id="306543"/>
    <lineage>
        <taxon>Bacteria</taxon>
        <taxon>Bacillati</taxon>
        <taxon>Bacillota</taxon>
        <taxon>Bacilli</taxon>
        <taxon>Bacillales</taxon>
        <taxon>Paenibacillaceae</taxon>
        <taxon>Paenibacillus</taxon>
    </lineage>
</organism>
<dbReference type="Proteomes" id="UP001229346">
    <property type="component" value="Unassembled WGS sequence"/>
</dbReference>
<comment type="caution">
    <text evidence="3">The sequence shown here is derived from an EMBL/GenBank/DDBJ whole genome shotgun (WGS) entry which is preliminary data.</text>
</comment>
<accession>A0ABT9TYL2</accession>
<keyword evidence="4" id="KW-1185">Reference proteome</keyword>
<dbReference type="RefSeq" id="WP_307203275.1">
    <property type="nucleotide sequence ID" value="NZ_JAUSSU010000003.1"/>
</dbReference>
<keyword evidence="1" id="KW-0812">Transmembrane</keyword>
<keyword evidence="3" id="KW-0645">Protease</keyword>